<feature type="compositionally biased region" description="Low complexity" evidence="1">
    <location>
        <begin position="124"/>
        <end position="136"/>
    </location>
</feature>
<keyword evidence="3" id="KW-1185">Reference proteome</keyword>
<protein>
    <submittedName>
        <fullName evidence="2">Uncharacterized protein</fullName>
    </submittedName>
</protein>
<organism evidence="2 3">
    <name type="scientific">Laetiporus sulphureus 93-53</name>
    <dbReference type="NCBI Taxonomy" id="1314785"/>
    <lineage>
        <taxon>Eukaryota</taxon>
        <taxon>Fungi</taxon>
        <taxon>Dikarya</taxon>
        <taxon>Basidiomycota</taxon>
        <taxon>Agaricomycotina</taxon>
        <taxon>Agaricomycetes</taxon>
        <taxon>Polyporales</taxon>
        <taxon>Laetiporus</taxon>
    </lineage>
</organism>
<feature type="region of interest" description="Disordered" evidence="1">
    <location>
        <begin position="110"/>
        <end position="137"/>
    </location>
</feature>
<dbReference type="GeneID" id="63821991"/>
<gene>
    <name evidence="2" type="ORF">LAESUDRAFT_661897</name>
</gene>
<dbReference type="InParanoid" id="A0A165CAR7"/>
<evidence type="ECO:0000313" key="2">
    <source>
        <dbReference type="EMBL" id="KZT02473.1"/>
    </source>
</evidence>
<dbReference type="AlphaFoldDB" id="A0A165CAR7"/>
<dbReference type="FunCoup" id="A0A165CAR7">
    <property type="interactions" value="10"/>
</dbReference>
<reference evidence="2 3" key="1">
    <citation type="journal article" date="2016" name="Mol. Biol. Evol.">
        <title>Comparative Genomics of Early-Diverging Mushroom-Forming Fungi Provides Insights into the Origins of Lignocellulose Decay Capabilities.</title>
        <authorList>
            <person name="Nagy L.G."/>
            <person name="Riley R."/>
            <person name="Tritt A."/>
            <person name="Adam C."/>
            <person name="Daum C."/>
            <person name="Floudas D."/>
            <person name="Sun H."/>
            <person name="Yadav J.S."/>
            <person name="Pangilinan J."/>
            <person name="Larsson K.H."/>
            <person name="Matsuura K."/>
            <person name="Barry K."/>
            <person name="Labutti K."/>
            <person name="Kuo R."/>
            <person name="Ohm R.A."/>
            <person name="Bhattacharya S.S."/>
            <person name="Shirouzu T."/>
            <person name="Yoshinaga Y."/>
            <person name="Martin F.M."/>
            <person name="Grigoriev I.V."/>
            <person name="Hibbett D.S."/>
        </authorList>
    </citation>
    <scope>NUCLEOTIDE SEQUENCE [LARGE SCALE GENOMIC DNA]</scope>
    <source>
        <strain evidence="2 3">93-53</strain>
    </source>
</reference>
<sequence length="441" mass="48692">AMELPVGPHPCWELEDNAQDFDEPRELRSIPDSLIVLQSLKQSRNKWLTSLLPKFSAKARGGKPPDVVPPPHTIKAHGRYDMKIGPHVFSNTAFYEVHYLPQEPGVPASYGQSGAPMSTAMTQSAYSQSPSSSNSSAMNAIVTPDMVSEVNAAALSNPTLNNLLQLAASGRATAEQLRTLGLLVQSLGQRQQHEYMKDDTSTLPRSHHSPRPIRPFDIVVEFQEKPSDRWIISRGPAVCKRELRSDRRSSDILLNVTAPFPGSLLYQLHHARMTGQDNAPLADIPFQIVTMRLSRATHALWDAFSTWAGGEQGMKKSRSELLRMAKKVPPRSYLQYQLPDGPLLQQIHDSVVFPYATKSIMPNNADSSRPRRRATIRKSVNPLAVPGGIVSSKQQQKQKAPSSTTPIACHACKQTDVPLMVGGSKSTLSHEPRRLPDFTVL</sequence>
<feature type="compositionally biased region" description="Low complexity" evidence="1">
    <location>
        <begin position="391"/>
        <end position="403"/>
    </location>
</feature>
<evidence type="ECO:0000313" key="3">
    <source>
        <dbReference type="Proteomes" id="UP000076871"/>
    </source>
</evidence>
<dbReference type="OrthoDB" id="5338195at2759"/>
<proteinExistence type="predicted"/>
<dbReference type="Proteomes" id="UP000076871">
    <property type="component" value="Unassembled WGS sequence"/>
</dbReference>
<feature type="region of interest" description="Disordered" evidence="1">
    <location>
        <begin position="385"/>
        <end position="405"/>
    </location>
</feature>
<feature type="compositionally biased region" description="Polar residues" evidence="1">
    <location>
        <begin position="110"/>
        <end position="123"/>
    </location>
</feature>
<dbReference type="EMBL" id="KV427652">
    <property type="protein sequence ID" value="KZT02473.1"/>
    <property type="molecule type" value="Genomic_DNA"/>
</dbReference>
<name>A0A165CAR7_9APHY</name>
<feature type="non-terminal residue" evidence="2">
    <location>
        <position position="1"/>
    </location>
</feature>
<accession>A0A165CAR7</accession>
<dbReference type="RefSeq" id="XP_040760213.1">
    <property type="nucleotide sequence ID" value="XM_040904961.1"/>
</dbReference>
<evidence type="ECO:0000256" key="1">
    <source>
        <dbReference type="SAM" id="MobiDB-lite"/>
    </source>
</evidence>